<name>A0A173SUT8_EUBRA</name>
<proteinExistence type="predicted"/>
<dbReference type="OrthoDB" id="9775197at2"/>
<dbReference type="InterPro" id="IPR001638">
    <property type="entry name" value="Solute-binding_3/MltF_N"/>
</dbReference>
<reference evidence="4 5" key="1">
    <citation type="submission" date="2015-09" db="EMBL/GenBank/DDBJ databases">
        <authorList>
            <consortium name="Pathogen Informatics"/>
        </authorList>
    </citation>
    <scope>NUCLEOTIDE SEQUENCE [LARGE SCALE GENOMIC DNA]</scope>
    <source>
        <strain evidence="4 5">2789STDY5608891</strain>
    </source>
</reference>
<dbReference type="SUPFAM" id="SSF53850">
    <property type="entry name" value="Periplasmic binding protein-like II"/>
    <property type="match status" value="1"/>
</dbReference>
<sequence length="271" mass="30416">MKGKRVIAGILLAGILAVTMVGCKNTDNTKEETEKPVITLGSDNYPPYNYLNEDGIPTGIDVELATEAFKRMGYQVEVVQINWEKKKELVESGEIDCIMGCFSMEGRLDDYRWAGPYIASRQVVAVNENSDIYKLSDLEGKNLAVQSTTKPEGIFLNRTDARIPKLGNLISLGHRELIYTFLGKGYVDAVAAHEESIVQYRKDYDASFRILEEPLMITGIGVAFAKDDDRGICEQMDQTLEEMRQDGTSLKIIEKYLDDPEKYLEVDALGY</sequence>
<feature type="chain" id="PRO_5008011831" evidence="2">
    <location>
        <begin position="24"/>
        <end position="271"/>
    </location>
</feature>
<dbReference type="PANTHER" id="PTHR35936">
    <property type="entry name" value="MEMBRANE-BOUND LYTIC MUREIN TRANSGLYCOSYLASE F"/>
    <property type="match status" value="1"/>
</dbReference>
<evidence type="ECO:0000313" key="5">
    <source>
        <dbReference type="Proteomes" id="UP000095492"/>
    </source>
</evidence>
<feature type="signal peptide" evidence="2">
    <location>
        <begin position="1"/>
        <end position="23"/>
    </location>
</feature>
<dbReference type="Gene3D" id="3.40.190.10">
    <property type="entry name" value="Periplasmic binding protein-like II"/>
    <property type="match status" value="2"/>
</dbReference>
<dbReference type="PROSITE" id="PS51257">
    <property type="entry name" value="PROKAR_LIPOPROTEIN"/>
    <property type="match status" value="1"/>
</dbReference>
<keyword evidence="1 2" id="KW-0732">Signal</keyword>
<dbReference type="CDD" id="cd13530">
    <property type="entry name" value="PBP2_peptides_like"/>
    <property type="match status" value="1"/>
</dbReference>
<evidence type="ECO:0000256" key="2">
    <source>
        <dbReference type="SAM" id="SignalP"/>
    </source>
</evidence>
<feature type="domain" description="Solute-binding protein family 3/N-terminal" evidence="3">
    <location>
        <begin position="37"/>
        <end position="260"/>
    </location>
</feature>
<accession>A0A173SUT8</accession>
<evidence type="ECO:0000259" key="3">
    <source>
        <dbReference type="SMART" id="SM00062"/>
    </source>
</evidence>
<dbReference type="EMBL" id="CYYA01000006">
    <property type="protein sequence ID" value="CUM92918.1"/>
    <property type="molecule type" value="Genomic_DNA"/>
</dbReference>
<dbReference type="GeneID" id="42785307"/>
<evidence type="ECO:0000256" key="1">
    <source>
        <dbReference type="ARBA" id="ARBA00022729"/>
    </source>
</evidence>
<dbReference type="RefSeq" id="WP_021737703.1">
    <property type="nucleotide sequence ID" value="NZ_CABKSU010000009.1"/>
</dbReference>
<protein>
    <submittedName>
        <fullName evidence="4">Histidine-binding periplasmic protein</fullName>
    </submittedName>
</protein>
<gene>
    <name evidence="4" type="primary">hisJ</name>
    <name evidence="4" type="ORF">ERS852448_01105</name>
</gene>
<dbReference type="Pfam" id="PF00497">
    <property type="entry name" value="SBP_bac_3"/>
    <property type="match status" value="1"/>
</dbReference>
<dbReference type="SMART" id="SM00062">
    <property type="entry name" value="PBPb"/>
    <property type="match status" value="1"/>
</dbReference>
<dbReference type="PANTHER" id="PTHR35936:SF19">
    <property type="entry name" value="AMINO-ACID-BINDING PROTEIN YXEM-RELATED"/>
    <property type="match status" value="1"/>
</dbReference>
<dbReference type="Proteomes" id="UP000095492">
    <property type="component" value="Unassembled WGS sequence"/>
</dbReference>
<organism evidence="4 5">
    <name type="scientific">Eubacterium ramulus</name>
    <dbReference type="NCBI Taxonomy" id="39490"/>
    <lineage>
        <taxon>Bacteria</taxon>
        <taxon>Bacillati</taxon>
        <taxon>Bacillota</taxon>
        <taxon>Clostridia</taxon>
        <taxon>Eubacteriales</taxon>
        <taxon>Eubacteriaceae</taxon>
        <taxon>Eubacterium</taxon>
    </lineage>
</organism>
<dbReference type="STRING" id="39490.ERS852448_01105"/>
<evidence type="ECO:0000313" key="4">
    <source>
        <dbReference type="EMBL" id="CUM92918.1"/>
    </source>
</evidence>
<dbReference type="AlphaFoldDB" id="A0A173SUT8"/>